<accession>A0A8J3E513</accession>
<dbReference type="RefSeq" id="WP_189048735.1">
    <property type="nucleotide sequence ID" value="NZ_BMJQ01000010.1"/>
</dbReference>
<dbReference type="Gene3D" id="3.90.420.10">
    <property type="entry name" value="Oxidoreductase, molybdopterin-binding domain"/>
    <property type="match status" value="1"/>
</dbReference>
<dbReference type="PANTHER" id="PTHR43032">
    <property type="entry name" value="PROTEIN-METHIONINE-SULFOXIDE REDUCTASE"/>
    <property type="match status" value="1"/>
</dbReference>
<dbReference type="SUPFAM" id="SSF56524">
    <property type="entry name" value="Oxidoreductase molybdopterin-binding domain"/>
    <property type="match status" value="1"/>
</dbReference>
<name>A0A8J3E513_9PROT</name>
<dbReference type="EMBL" id="BMJQ01000010">
    <property type="protein sequence ID" value="GGF28732.1"/>
    <property type="molecule type" value="Genomic_DNA"/>
</dbReference>
<evidence type="ECO:0000313" key="3">
    <source>
        <dbReference type="Proteomes" id="UP000646365"/>
    </source>
</evidence>
<gene>
    <name evidence="2" type="ORF">GCM10011611_38540</name>
</gene>
<reference evidence="2" key="1">
    <citation type="journal article" date="2014" name="Int. J. Syst. Evol. Microbiol.">
        <title>Complete genome sequence of Corynebacterium casei LMG S-19264T (=DSM 44701T), isolated from a smear-ripened cheese.</title>
        <authorList>
            <consortium name="US DOE Joint Genome Institute (JGI-PGF)"/>
            <person name="Walter F."/>
            <person name="Albersmeier A."/>
            <person name="Kalinowski J."/>
            <person name="Ruckert C."/>
        </authorList>
    </citation>
    <scope>NUCLEOTIDE SEQUENCE</scope>
    <source>
        <strain evidence="2">CGMCC 1.15725</strain>
    </source>
</reference>
<dbReference type="AlphaFoldDB" id="A0A8J3E513"/>
<keyword evidence="3" id="KW-1185">Reference proteome</keyword>
<evidence type="ECO:0000313" key="2">
    <source>
        <dbReference type="EMBL" id="GGF28732.1"/>
    </source>
</evidence>
<dbReference type="InterPro" id="IPR036374">
    <property type="entry name" value="OxRdtase_Mopterin-bd_sf"/>
</dbReference>
<evidence type="ECO:0000259" key="1">
    <source>
        <dbReference type="Pfam" id="PF00174"/>
    </source>
</evidence>
<comment type="caution">
    <text evidence="2">The sequence shown here is derived from an EMBL/GenBank/DDBJ whole genome shotgun (WGS) entry which is preliminary data.</text>
</comment>
<dbReference type="InterPro" id="IPR000572">
    <property type="entry name" value="OxRdtase_Mopterin-bd_dom"/>
</dbReference>
<dbReference type="Proteomes" id="UP000646365">
    <property type="component" value="Unassembled WGS sequence"/>
</dbReference>
<dbReference type="PANTHER" id="PTHR43032:SF2">
    <property type="entry name" value="BLL0505 PROTEIN"/>
    <property type="match status" value="1"/>
</dbReference>
<feature type="domain" description="Oxidoreductase molybdopterin-binding" evidence="1">
    <location>
        <begin position="95"/>
        <end position="239"/>
    </location>
</feature>
<reference evidence="2" key="2">
    <citation type="submission" date="2020-09" db="EMBL/GenBank/DDBJ databases">
        <authorList>
            <person name="Sun Q."/>
            <person name="Zhou Y."/>
        </authorList>
    </citation>
    <scope>NUCLEOTIDE SEQUENCE</scope>
    <source>
        <strain evidence="2">CGMCC 1.15725</strain>
    </source>
</reference>
<dbReference type="Pfam" id="PF00174">
    <property type="entry name" value="Oxidored_molyb"/>
    <property type="match status" value="1"/>
</dbReference>
<proteinExistence type="predicted"/>
<protein>
    <submittedName>
        <fullName evidence="2">Oxidoreductase molybdopterin-binding protein</fullName>
    </submittedName>
</protein>
<sequence length="250" mass="28396">MSLSKRLKRSDATPDLVRLERRLFLRNSLSLGALAMLTGCDLTDGDAVDKVLWAMSRWNDRVQAWLFDPDRLAPTYAESDITKPFPFNAFYAIDDVPDIDGGDWQLEVSGLVQDKSPWTLERLRTLPQQSQITRHICIEGWSAIGQWSGVPFRTFLERIGADLRARYVGFKCADRYYSSLDMATALHPQTILALDYGKDPLPPEYGFPLKLRVPTKLGFKNPKHIAALFVTNDNPGGYWEDQGYNWYSGS</sequence>
<organism evidence="2 3">
    <name type="scientific">Aliidongia dinghuensis</name>
    <dbReference type="NCBI Taxonomy" id="1867774"/>
    <lineage>
        <taxon>Bacteria</taxon>
        <taxon>Pseudomonadati</taxon>
        <taxon>Pseudomonadota</taxon>
        <taxon>Alphaproteobacteria</taxon>
        <taxon>Rhodospirillales</taxon>
        <taxon>Dongiaceae</taxon>
        <taxon>Aliidongia</taxon>
    </lineage>
</organism>